<evidence type="ECO:0000256" key="9">
    <source>
        <dbReference type="SAM" id="MobiDB-lite"/>
    </source>
</evidence>
<dbReference type="GO" id="GO:0005524">
    <property type="term" value="F:ATP binding"/>
    <property type="evidence" value="ECO:0007669"/>
    <property type="project" value="UniProtKB-UniRule"/>
</dbReference>
<gene>
    <name evidence="7" type="primary">mutS2</name>
    <name evidence="7" type="synonym">rqcU</name>
    <name evidence="11" type="ORF">SAMN04488112_110126</name>
</gene>
<evidence type="ECO:0000259" key="10">
    <source>
        <dbReference type="PROSITE" id="PS50828"/>
    </source>
</evidence>
<dbReference type="EC" id="3.1.-.-" evidence="7"/>
<organism evidence="11 12">
    <name type="scientific">Melghirimyces thermohalophilus</name>
    <dbReference type="NCBI Taxonomy" id="1236220"/>
    <lineage>
        <taxon>Bacteria</taxon>
        <taxon>Bacillati</taxon>
        <taxon>Bacillota</taxon>
        <taxon>Bacilli</taxon>
        <taxon>Bacillales</taxon>
        <taxon>Thermoactinomycetaceae</taxon>
        <taxon>Melghirimyces</taxon>
    </lineage>
</organism>
<feature type="binding site" evidence="7">
    <location>
        <begin position="335"/>
        <end position="342"/>
    </location>
    <ligand>
        <name>ATP</name>
        <dbReference type="ChEBI" id="CHEBI:30616"/>
    </ligand>
</feature>
<dbReference type="RefSeq" id="WP_091570025.1">
    <property type="nucleotide sequence ID" value="NZ_FMZA01000010.1"/>
</dbReference>
<dbReference type="Gene3D" id="3.30.1370.110">
    <property type="match status" value="1"/>
</dbReference>
<protein>
    <recommendedName>
        <fullName evidence="7">Endonuclease MutS2</fullName>
        <ecNumber evidence="7">3.1.-.-</ecNumber>
    </recommendedName>
    <alternativeName>
        <fullName evidence="7">Ribosome-associated protein quality control-upstream factor</fullName>
        <shortName evidence="7">RQC-upstream factor</shortName>
        <shortName evidence="7">RqcU</shortName>
        <ecNumber evidence="7">3.6.4.-</ecNumber>
    </alternativeName>
</protein>
<evidence type="ECO:0000256" key="8">
    <source>
        <dbReference type="SAM" id="Coils"/>
    </source>
</evidence>
<evidence type="ECO:0000256" key="7">
    <source>
        <dbReference type="HAMAP-Rule" id="MF_00092"/>
    </source>
</evidence>
<dbReference type="InterPro" id="IPR036187">
    <property type="entry name" value="DNA_mismatch_repair_MutS_sf"/>
</dbReference>
<keyword evidence="7" id="KW-0540">Nuclease</keyword>
<dbReference type="GO" id="GO:0016887">
    <property type="term" value="F:ATP hydrolysis activity"/>
    <property type="evidence" value="ECO:0007669"/>
    <property type="project" value="InterPro"/>
</dbReference>
<reference evidence="11 12" key="1">
    <citation type="submission" date="2016-10" db="EMBL/GenBank/DDBJ databases">
        <authorList>
            <person name="de Groot N.N."/>
        </authorList>
    </citation>
    <scope>NUCLEOTIDE SEQUENCE [LARGE SCALE GENOMIC DNA]</scope>
    <source>
        <strain evidence="11 12">DSM 45514</strain>
    </source>
</reference>
<dbReference type="Pfam" id="PF00488">
    <property type="entry name" value="MutS_V"/>
    <property type="match status" value="1"/>
</dbReference>
<dbReference type="InterPro" id="IPR007696">
    <property type="entry name" value="DNA_mismatch_repair_MutS_core"/>
</dbReference>
<dbReference type="SUPFAM" id="SSF48334">
    <property type="entry name" value="DNA repair protein MutS, domain III"/>
    <property type="match status" value="1"/>
</dbReference>
<dbReference type="GO" id="GO:0004519">
    <property type="term" value="F:endonuclease activity"/>
    <property type="evidence" value="ECO:0007669"/>
    <property type="project" value="UniProtKB-UniRule"/>
</dbReference>
<dbReference type="SMART" id="SM00534">
    <property type="entry name" value="MUTSac"/>
    <property type="match status" value="1"/>
</dbReference>
<feature type="domain" description="Smr" evidence="10">
    <location>
        <begin position="711"/>
        <end position="786"/>
    </location>
</feature>
<dbReference type="CDD" id="cd06503">
    <property type="entry name" value="ATP-synt_Fo_b"/>
    <property type="match status" value="1"/>
</dbReference>
<dbReference type="GO" id="GO:0045910">
    <property type="term" value="P:negative regulation of DNA recombination"/>
    <property type="evidence" value="ECO:0007669"/>
    <property type="project" value="InterPro"/>
</dbReference>
<proteinExistence type="inferred from homology"/>
<evidence type="ECO:0000256" key="3">
    <source>
        <dbReference type="ARBA" id="ARBA00022801"/>
    </source>
</evidence>
<dbReference type="GO" id="GO:0072344">
    <property type="term" value="P:rescue of stalled ribosome"/>
    <property type="evidence" value="ECO:0007669"/>
    <property type="project" value="UniProtKB-UniRule"/>
</dbReference>
<dbReference type="CDD" id="cd03280">
    <property type="entry name" value="ABC_MutS2"/>
    <property type="match status" value="1"/>
</dbReference>
<dbReference type="SUPFAM" id="SSF160443">
    <property type="entry name" value="SMR domain-like"/>
    <property type="match status" value="1"/>
</dbReference>
<comment type="function">
    <text evidence="7">Acts as a ribosome collision sensor, splitting the ribosome into its 2 subunits. Detects stalled/collided 70S ribosomes which it binds and splits by an ATP-hydrolysis driven conformational change. Acts upstream of the ribosome quality control system (RQC), a ribosome-associated complex that mediates the extraction of incompletely synthesized nascent chains from stalled ribosomes and their subsequent degradation. Probably generates substrates for RQC.</text>
</comment>
<dbReference type="GO" id="GO:0019843">
    <property type="term" value="F:rRNA binding"/>
    <property type="evidence" value="ECO:0007669"/>
    <property type="project" value="UniProtKB-UniRule"/>
</dbReference>
<dbReference type="InterPro" id="IPR000432">
    <property type="entry name" value="DNA_mismatch_repair_MutS_C"/>
</dbReference>
<keyword evidence="8" id="KW-0175">Coiled coil</keyword>
<evidence type="ECO:0000313" key="12">
    <source>
        <dbReference type="Proteomes" id="UP000199387"/>
    </source>
</evidence>
<dbReference type="STRING" id="1236220.SAMN04488112_110126"/>
<dbReference type="InterPro" id="IPR046893">
    <property type="entry name" value="MSSS"/>
</dbReference>
<keyword evidence="3 7" id="KW-0378">Hydrolase</keyword>
<dbReference type="Proteomes" id="UP000199387">
    <property type="component" value="Unassembled WGS sequence"/>
</dbReference>
<dbReference type="HAMAP" id="MF_00092">
    <property type="entry name" value="MutS2"/>
    <property type="match status" value="1"/>
</dbReference>
<evidence type="ECO:0000256" key="4">
    <source>
        <dbReference type="ARBA" id="ARBA00022840"/>
    </source>
</evidence>
<dbReference type="InterPro" id="IPR027417">
    <property type="entry name" value="P-loop_NTPase"/>
</dbReference>
<dbReference type="Gene3D" id="3.40.50.300">
    <property type="entry name" value="P-loop containing nucleotide triphosphate hydrolases"/>
    <property type="match status" value="1"/>
</dbReference>
<keyword evidence="12" id="KW-1185">Reference proteome</keyword>
<evidence type="ECO:0000256" key="1">
    <source>
        <dbReference type="ARBA" id="ARBA00022730"/>
    </source>
</evidence>
<evidence type="ECO:0000256" key="6">
    <source>
        <dbReference type="ARBA" id="ARBA00023125"/>
    </source>
</evidence>
<dbReference type="GO" id="GO:0030983">
    <property type="term" value="F:mismatched DNA binding"/>
    <property type="evidence" value="ECO:0007669"/>
    <property type="project" value="InterPro"/>
</dbReference>
<dbReference type="InterPro" id="IPR045076">
    <property type="entry name" value="MutS"/>
</dbReference>
<dbReference type="PANTHER" id="PTHR48466">
    <property type="entry name" value="OS10G0509000 PROTEIN-RELATED"/>
    <property type="match status" value="1"/>
</dbReference>
<dbReference type="SMART" id="SM00463">
    <property type="entry name" value="SMR"/>
    <property type="match status" value="1"/>
</dbReference>
<dbReference type="SMART" id="SM00533">
    <property type="entry name" value="MUTSd"/>
    <property type="match status" value="1"/>
</dbReference>
<dbReference type="Pfam" id="PF01713">
    <property type="entry name" value="Smr"/>
    <property type="match status" value="1"/>
</dbReference>
<evidence type="ECO:0000313" key="11">
    <source>
        <dbReference type="EMBL" id="SDC58075.1"/>
    </source>
</evidence>
<dbReference type="EMBL" id="FMZA01000010">
    <property type="protein sequence ID" value="SDC58075.1"/>
    <property type="molecule type" value="Genomic_DNA"/>
</dbReference>
<name>A0A1G6MSY0_9BACL</name>
<dbReference type="GO" id="GO:0006298">
    <property type="term" value="P:mismatch repair"/>
    <property type="evidence" value="ECO:0007669"/>
    <property type="project" value="InterPro"/>
</dbReference>
<dbReference type="AlphaFoldDB" id="A0A1G6MSY0"/>
<dbReference type="PROSITE" id="PS50828">
    <property type="entry name" value="SMR"/>
    <property type="match status" value="1"/>
</dbReference>
<dbReference type="SUPFAM" id="SSF52540">
    <property type="entry name" value="P-loop containing nucleoside triphosphate hydrolases"/>
    <property type="match status" value="1"/>
</dbReference>
<dbReference type="FunFam" id="3.40.50.300:FF:000830">
    <property type="entry name" value="Endonuclease MutS2"/>
    <property type="match status" value="1"/>
</dbReference>
<dbReference type="OrthoDB" id="9808166at2"/>
<keyword evidence="1 7" id="KW-0699">rRNA-binding</keyword>
<dbReference type="InterPro" id="IPR036063">
    <property type="entry name" value="Smr_dom_sf"/>
</dbReference>
<dbReference type="PIRSF" id="PIRSF005814">
    <property type="entry name" value="MutS_YshD"/>
    <property type="match status" value="1"/>
</dbReference>
<dbReference type="Pfam" id="PF20297">
    <property type="entry name" value="MSSS"/>
    <property type="match status" value="1"/>
</dbReference>
<dbReference type="PROSITE" id="PS00486">
    <property type="entry name" value="DNA_MISMATCH_REPAIR_2"/>
    <property type="match status" value="1"/>
</dbReference>
<keyword evidence="6 7" id="KW-0238">DNA-binding</keyword>
<evidence type="ECO:0000256" key="5">
    <source>
        <dbReference type="ARBA" id="ARBA00022884"/>
    </source>
</evidence>
<feature type="compositionally biased region" description="Basic and acidic residues" evidence="9">
    <location>
        <begin position="685"/>
        <end position="694"/>
    </location>
</feature>
<keyword evidence="5 7" id="KW-0694">RNA-binding</keyword>
<comment type="similarity">
    <text evidence="7">Belongs to the DNA mismatch repair MutS family. MutS2 subfamily.</text>
</comment>
<dbReference type="GO" id="GO:0043023">
    <property type="term" value="F:ribosomal large subunit binding"/>
    <property type="evidence" value="ECO:0007669"/>
    <property type="project" value="UniProtKB-UniRule"/>
</dbReference>
<feature type="region of interest" description="Disordered" evidence="9">
    <location>
        <begin position="685"/>
        <end position="705"/>
    </location>
</feature>
<dbReference type="EC" id="3.6.4.-" evidence="7"/>
<dbReference type="InterPro" id="IPR002625">
    <property type="entry name" value="Smr_dom"/>
</dbReference>
<dbReference type="NCBIfam" id="TIGR01069">
    <property type="entry name" value="mutS2"/>
    <property type="match status" value="1"/>
</dbReference>
<keyword evidence="4 7" id="KW-0067">ATP-binding</keyword>
<dbReference type="PANTHER" id="PTHR48466:SF2">
    <property type="entry name" value="OS10G0509000 PROTEIN"/>
    <property type="match status" value="1"/>
</dbReference>
<comment type="subunit">
    <text evidence="7">Homodimer. Binds to stalled ribosomes, contacting rRNA.</text>
</comment>
<feature type="coiled-coil region" evidence="8">
    <location>
        <begin position="516"/>
        <end position="589"/>
    </location>
</feature>
<evidence type="ECO:0000256" key="2">
    <source>
        <dbReference type="ARBA" id="ARBA00022741"/>
    </source>
</evidence>
<accession>A0A1G6MSY0</accession>
<keyword evidence="7" id="KW-0255">Endonuclease</keyword>
<keyword evidence="2 7" id="KW-0547">Nucleotide-binding</keyword>
<comment type="function">
    <text evidence="7">Endonuclease that is involved in the suppression of homologous recombination and thus may have a key role in the control of bacterial genetic diversity.</text>
</comment>
<sequence>MDPNMHRTLEYETIVHMLKEQATSETGQSLAEKMQPSAEEGHVQEMLRSTAEAMDLIRLKGDLSLEGVRDIHSALRRALIGSVLSPVDLLHVAGTARAEKRVRSLLEGLDPEEAPLPILRAMAERLVETRTLAERIMAAIDEDGQVVDEASAELARIRRNMVQLKGGIRSTLDGIIRDSKYQKMLQEPLVTQRNDRFVIPVKQEYRAAFGGIVHDQSASGQTLFIEPQSVVNQNNRLRELEIAEEREVERILGELTLAVGEQAEALENNLDVLTELDLILAKARLGRRIKGVVPRVNEERVIRLKNARHPLIPADKVVPIDVELGQDYRAIVITGPNTGGKTVTLKTIGLLTLMAQSGLPIPAEEESEVSVFNGVFADIGDEQSIEQNLSTFSGHLTNIIRILEEIDENSLVLFDELGAGTDPTEGAALAIAILERVLEKRCCLMATTHYNELKLYAHARSGVINASMEFDVETLSPTYRLMIGVPGRSNAFEIAERLGLPQEIIETARTRLTGDENRLEEMIGELAADRQKAREEREQAEALQKEAAALHQEMKEKLTTWEQEKERIREKARREAKQIVLRAKRESEEVLGQLRQWARERPEELKEHKLIEAKKRLDEAEPQTSWPKRIHRDRGSSRKVAVGDEVLVKTIGQKGQVIDDLGGGELQVQVGLMKLKVNRKDLEWKSSPVPDDHSQGSTGYRRRSHHVRHELDLRGKMVDEALPEIDKYLDDALLAGYDQVTLIHGKGTGALRTGVQKFLDRHSRVHSYRSGGQGEGGLGVTVVTLK</sequence>
<dbReference type="GO" id="GO:0140664">
    <property type="term" value="F:ATP-dependent DNA damage sensor activity"/>
    <property type="evidence" value="ECO:0007669"/>
    <property type="project" value="InterPro"/>
</dbReference>
<dbReference type="InterPro" id="IPR005747">
    <property type="entry name" value="MutS2"/>
</dbReference>